<dbReference type="EMBL" id="JAUIRO010000002">
    <property type="protein sequence ID" value="KAK0728334.1"/>
    <property type="molecule type" value="Genomic_DNA"/>
</dbReference>
<sequence>MSGRTRRVPYGQQTITTRDIEMQRFDQSRVARTSTGDDPHTATLQCWFGLLKEQFLGRRKPEPAAECWQLFADLYSYIQVSKDESASIKEIWKTFCPPTPISQSPSPSPGEGGGPSISSKAYDPCFITVFSILLRVKGCRCRSSRGSFESCTVAAEVAVLVPKIGSLIAALSRLRDEGRADEYDELLNLVCAHPYDRKVRALPASLWPVTCRDLEGHVQEQGSYSSQGDFPFLGQRLAKLQEFTHRQQPSELWDLRRDRRNLLQWYTFWAVMVYLARDELYTVDKPYSAEFDIEEIDGVQKTNFIIITEPVTIRPIRQSGSFDLGRNGFCIIREGTNINVVCAISNPGAVEASYLTELETILSRWFY</sequence>
<name>A0AA40B691_9PEZI</name>
<organism evidence="1 2">
    <name type="scientific">Lasiosphaeria miniovina</name>
    <dbReference type="NCBI Taxonomy" id="1954250"/>
    <lineage>
        <taxon>Eukaryota</taxon>
        <taxon>Fungi</taxon>
        <taxon>Dikarya</taxon>
        <taxon>Ascomycota</taxon>
        <taxon>Pezizomycotina</taxon>
        <taxon>Sordariomycetes</taxon>
        <taxon>Sordariomycetidae</taxon>
        <taxon>Sordariales</taxon>
        <taxon>Lasiosphaeriaceae</taxon>
        <taxon>Lasiosphaeria</taxon>
    </lineage>
</organism>
<dbReference type="GeneID" id="85322792"/>
<keyword evidence="2" id="KW-1185">Reference proteome</keyword>
<accession>A0AA40B691</accession>
<gene>
    <name evidence="1" type="ORF">B0T26DRAFT_672878</name>
</gene>
<comment type="caution">
    <text evidence="1">The sequence shown here is derived from an EMBL/GenBank/DDBJ whole genome shotgun (WGS) entry which is preliminary data.</text>
</comment>
<protein>
    <submittedName>
        <fullName evidence="1">Uncharacterized protein</fullName>
    </submittedName>
</protein>
<reference evidence="1" key="1">
    <citation type="submission" date="2023-06" db="EMBL/GenBank/DDBJ databases">
        <title>Genome-scale phylogeny and comparative genomics of the fungal order Sordariales.</title>
        <authorList>
            <consortium name="Lawrence Berkeley National Laboratory"/>
            <person name="Hensen N."/>
            <person name="Bonometti L."/>
            <person name="Westerberg I."/>
            <person name="Brannstrom I.O."/>
            <person name="Guillou S."/>
            <person name="Cros-Aarteil S."/>
            <person name="Calhoun S."/>
            <person name="Haridas S."/>
            <person name="Kuo A."/>
            <person name="Mondo S."/>
            <person name="Pangilinan J."/>
            <person name="Riley R."/>
            <person name="LaButti K."/>
            <person name="Andreopoulos B."/>
            <person name="Lipzen A."/>
            <person name="Chen C."/>
            <person name="Yanf M."/>
            <person name="Daum C."/>
            <person name="Ng V."/>
            <person name="Clum A."/>
            <person name="Steindorff A."/>
            <person name="Ohm R."/>
            <person name="Martin F."/>
            <person name="Silar P."/>
            <person name="Natvig D."/>
            <person name="Lalanne C."/>
            <person name="Gautier V."/>
            <person name="Ament-velasquez S.L."/>
            <person name="Kruys A."/>
            <person name="Hutchinson M.I."/>
            <person name="Powell A.J."/>
            <person name="Barry K."/>
            <person name="Miller A.N."/>
            <person name="Grigoriev I.V."/>
            <person name="Debuchy R."/>
            <person name="Gladieux P."/>
            <person name="Thoren M.H."/>
            <person name="Johannesson H."/>
        </authorList>
    </citation>
    <scope>NUCLEOTIDE SEQUENCE</scope>
    <source>
        <strain evidence="1">SMH2392-1A</strain>
    </source>
</reference>
<proteinExistence type="predicted"/>
<dbReference type="Proteomes" id="UP001172101">
    <property type="component" value="Unassembled WGS sequence"/>
</dbReference>
<evidence type="ECO:0000313" key="1">
    <source>
        <dbReference type="EMBL" id="KAK0728334.1"/>
    </source>
</evidence>
<dbReference type="RefSeq" id="XP_060301189.1">
    <property type="nucleotide sequence ID" value="XM_060439522.1"/>
</dbReference>
<evidence type="ECO:0000313" key="2">
    <source>
        <dbReference type="Proteomes" id="UP001172101"/>
    </source>
</evidence>
<dbReference type="AlphaFoldDB" id="A0AA40B691"/>